<evidence type="ECO:0000313" key="1">
    <source>
        <dbReference type="EMBL" id="ETO00919.1"/>
    </source>
</evidence>
<gene>
    <name evidence="1" type="ORF">RFI_36521</name>
</gene>
<evidence type="ECO:0008006" key="3">
    <source>
        <dbReference type="Google" id="ProtNLM"/>
    </source>
</evidence>
<accession>X6LH67</accession>
<dbReference type="EMBL" id="ASPP01039672">
    <property type="protein sequence ID" value="ETO00919.1"/>
    <property type="molecule type" value="Genomic_DNA"/>
</dbReference>
<dbReference type="OrthoDB" id="6114029at2759"/>
<keyword evidence="2" id="KW-1185">Reference proteome</keyword>
<sequence length="106" mass="12583">MTKDEIDEFIDKVKSNFKLRKNTNEYDGIIIIICGHRENGNMLVTSNGKFVSIDEMFMSFNCYKMEAFKIFQKYLLLVLVVVKILQNLTNLQCEKMKYYMDIMMII</sequence>
<comment type="caution">
    <text evidence="1">The sequence shown here is derived from an EMBL/GenBank/DDBJ whole genome shotgun (WGS) entry which is preliminary data.</text>
</comment>
<evidence type="ECO:0000313" key="2">
    <source>
        <dbReference type="Proteomes" id="UP000023152"/>
    </source>
</evidence>
<dbReference type="AlphaFoldDB" id="X6LH67"/>
<organism evidence="1 2">
    <name type="scientific">Reticulomyxa filosa</name>
    <dbReference type="NCBI Taxonomy" id="46433"/>
    <lineage>
        <taxon>Eukaryota</taxon>
        <taxon>Sar</taxon>
        <taxon>Rhizaria</taxon>
        <taxon>Retaria</taxon>
        <taxon>Foraminifera</taxon>
        <taxon>Monothalamids</taxon>
        <taxon>Reticulomyxidae</taxon>
        <taxon>Reticulomyxa</taxon>
    </lineage>
</organism>
<dbReference type="Gene3D" id="3.40.50.1460">
    <property type="match status" value="1"/>
</dbReference>
<reference evidence="1 2" key="1">
    <citation type="journal article" date="2013" name="Curr. Biol.">
        <title>The Genome of the Foraminiferan Reticulomyxa filosa.</title>
        <authorList>
            <person name="Glockner G."/>
            <person name="Hulsmann N."/>
            <person name="Schleicher M."/>
            <person name="Noegel A.A."/>
            <person name="Eichinger L."/>
            <person name="Gallinger C."/>
            <person name="Pawlowski J."/>
            <person name="Sierra R."/>
            <person name="Euteneuer U."/>
            <person name="Pillet L."/>
            <person name="Moustafa A."/>
            <person name="Platzer M."/>
            <person name="Groth M."/>
            <person name="Szafranski K."/>
            <person name="Schliwa M."/>
        </authorList>
    </citation>
    <scope>NUCLEOTIDE SEQUENCE [LARGE SCALE GENOMIC DNA]</scope>
</reference>
<dbReference type="Proteomes" id="UP000023152">
    <property type="component" value="Unassembled WGS sequence"/>
</dbReference>
<proteinExistence type="predicted"/>
<name>X6LH67_RETFI</name>
<protein>
    <recommendedName>
        <fullName evidence="3">Caspase family p20 domain-containing protein</fullName>
    </recommendedName>
</protein>